<accession>A0A1A8XWJ0</accession>
<reference evidence="1 2" key="1">
    <citation type="submission" date="2016-06" db="EMBL/GenBank/DDBJ databases">
        <authorList>
            <person name="Kjaerup R.B."/>
            <person name="Dalgaard T.S."/>
            <person name="Juul-Madsen H.R."/>
        </authorList>
    </citation>
    <scope>NUCLEOTIDE SEQUENCE [LARGE SCALE GENOMIC DNA]</scope>
    <source>
        <strain evidence="1">3</strain>
    </source>
</reference>
<dbReference type="Proteomes" id="UP000199169">
    <property type="component" value="Unassembled WGS sequence"/>
</dbReference>
<dbReference type="EMBL" id="FLQX01000150">
    <property type="protein sequence ID" value="SBT09364.1"/>
    <property type="molecule type" value="Genomic_DNA"/>
</dbReference>
<dbReference type="AlphaFoldDB" id="A0A1A8XWJ0"/>
<name>A0A1A8XWJ0_9PROT</name>
<gene>
    <name evidence="1" type="ORF">ACCAA_700001</name>
</gene>
<protein>
    <submittedName>
        <fullName evidence="1">Uncharacterized protein</fullName>
    </submittedName>
</protein>
<keyword evidence="2" id="KW-1185">Reference proteome</keyword>
<sequence length="63" mass="7058">MRKFFLATHRQAVKIRGWSPRASGLCGLVNPAVGATIRRGESFAQFRRAHNSTVKAKHILQKV</sequence>
<evidence type="ECO:0000313" key="1">
    <source>
        <dbReference type="EMBL" id="SBT09364.1"/>
    </source>
</evidence>
<proteinExistence type="predicted"/>
<dbReference type="STRING" id="1860102.ACCAA_700001"/>
<evidence type="ECO:0000313" key="2">
    <source>
        <dbReference type="Proteomes" id="UP000199169"/>
    </source>
</evidence>
<organism evidence="1 2">
    <name type="scientific">Candidatus Accumulibacter aalborgensis</name>
    <dbReference type="NCBI Taxonomy" id="1860102"/>
    <lineage>
        <taxon>Bacteria</taxon>
        <taxon>Pseudomonadati</taxon>
        <taxon>Pseudomonadota</taxon>
        <taxon>Betaproteobacteria</taxon>
        <taxon>Candidatus Accumulibacter</taxon>
    </lineage>
</organism>